<dbReference type="InterPro" id="IPR014729">
    <property type="entry name" value="Rossmann-like_a/b/a_fold"/>
</dbReference>
<protein>
    <recommendedName>
        <fullName evidence="3">GMP synthase (glutamine-hydrolyzing)</fullName>
        <ecNumber evidence="3">6.3.5.2</ecNumber>
    </recommendedName>
    <alternativeName>
        <fullName evidence="10">Glutamine amidotransferase</fullName>
    </alternativeName>
</protein>
<accession>A0A9D1CST4</accession>
<keyword evidence="6 11" id="KW-0332">GMP biosynthesis</keyword>
<dbReference type="CDD" id="cd01997">
    <property type="entry name" value="GMP_synthase_C"/>
    <property type="match status" value="1"/>
</dbReference>
<evidence type="ECO:0000256" key="6">
    <source>
        <dbReference type="ARBA" id="ARBA00022749"/>
    </source>
</evidence>
<dbReference type="NCBIfam" id="NF000848">
    <property type="entry name" value="PRK00074.1"/>
    <property type="match status" value="1"/>
</dbReference>
<dbReference type="InterPro" id="IPR022310">
    <property type="entry name" value="NAD/GMP_synthase"/>
</dbReference>
<dbReference type="Gene3D" id="3.30.300.10">
    <property type="match status" value="1"/>
</dbReference>
<keyword evidence="9" id="KW-0315">Glutamine amidotransferase</keyword>
<dbReference type="HAMAP" id="MF_00344">
    <property type="entry name" value="GMP_synthase"/>
    <property type="match status" value="1"/>
</dbReference>
<evidence type="ECO:0000256" key="8">
    <source>
        <dbReference type="ARBA" id="ARBA00022840"/>
    </source>
</evidence>
<dbReference type="Pfam" id="PF02540">
    <property type="entry name" value="NAD_synthase"/>
    <property type="match status" value="1"/>
</dbReference>
<evidence type="ECO:0000256" key="4">
    <source>
        <dbReference type="ARBA" id="ARBA00022598"/>
    </source>
</evidence>
<dbReference type="InterPro" id="IPR022955">
    <property type="entry name" value="GMP_synthase"/>
</dbReference>
<dbReference type="PANTHER" id="PTHR11922">
    <property type="entry name" value="GMP SYNTHASE-RELATED"/>
    <property type="match status" value="1"/>
</dbReference>
<name>A0A9D1CST4_9FIRM</name>
<dbReference type="SUPFAM" id="SSF52317">
    <property type="entry name" value="Class I glutamine amidotransferase-like"/>
    <property type="match status" value="1"/>
</dbReference>
<evidence type="ECO:0000256" key="2">
    <source>
        <dbReference type="ARBA" id="ARBA00005153"/>
    </source>
</evidence>
<dbReference type="PANTHER" id="PTHR11922:SF2">
    <property type="entry name" value="GMP SYNTHASE [GLUTAMINE-HYDROLYZING]"/>
    <property type="match status" value="1"/>
</dbReference>
<feature type="domain" description="GMPS ATP-PPase" evidence="12">
    <location>
        <begin position="196"/>
        <end position="384"/>
    </location>
</feature>
<dbReference type="Proteomes" id="UP000824262">
    <property type="component" value="Unassembled WGS sequence"/>
</dbReference>
<dbReference type="Pfam" id="PF00958">
    <property type="entry name" value="GMP_synt_C"/>
    <property type="match status" value="1"/>
</dbReference>
<dbReference type="FunFam" id="3.30.300.10:FF:000002">
    <property type="entry name" value="GMP synthase [glutamine-hydrolyzing]"/>
    <property type="match status" value="1"/>
</dbReference>
<dbReference type="GO" id="GO:0003921">
    <property type="term" value="F:GMP synthase activity"/>
    <property type="evidence" value="ECO:0007669"/>
    <property type="project" value="InterPro"/>
</dbReference>
<dbReference type="InterPro" id="IPR001674">
    <property type="entry name" value="GMP_synth_C"/>
</dbReference>
<dbReference type="InterPro" id="IPR017926">
    <property type="entry name" value="GATASE"/>
</dbReference>
<proteinExistence type="inferred from homology"/>
<evidence type="ECO:0000256" key="7">
    <source>
        <dbReference type="ARBA" id="ARBA00022755"/>
    </source>
</evidence>
<comment type="caution">
    <text evidence="13">The sequence shown here is derived from an EMBL/GenBank/DDBJ whole genome shotgun (WGS) entry which is preliminary data.</text>
</comment>
<evidence type="ECO:0000313" key="13">
    <source>
        <dbReference type="EMBL" id="HIQ77690.1"/>
    </source>
</evidence>
<dbReference type="Gene3D" id="3.40.50.880">
    <property type="match status" value="1"/>
</dbReference>
<dbReference type="GO" id="GO:0005829">
    <property type="term" value="C:cytosol"/>
    <property type="evidence" value="ECO:0007669"/>
    <property type="project" value="TreeGrafter"/>
</dbReference>
<gene>
    <name evidence="13" type="primary">guaA</name>
    <name evidence="13" type="ORF">IAB77_00350</name>
</gene>
<feature type="non-terminal residue" evidence="13">
    <location>
        <position position="507"/>
    </location>
</feature>
<dbReference type="AlphaFoldDB" id="A0A9D1CST4"/>
<keyword evidence="7 11" id="KW-0658">Purine biosynthesis</keyword>
<comment type="function">
    <text evidence="1">Catalyzes the synthesis of GMP from XMP.</text>
</comment>
<dbReference type="PROSITE" id="PS51553">
    <property type="entry name" value="GMPS_ATP_PPASE"/>
    <property type="match status" value="1"/>
</dbReference>
<dbReference type="NCBIfam" id="TIGR00884">
    <property type="entry name" value="guaA_Cterm"/>
    <property type="match status" value="1"/>
</dbReference>
<organism evidence="13 14">
    <name type="scientific">Candidatus Scatomorpha intestinavium</name>
    <dbReference type="NCBI Taxonomy" id="2840922"/>
    <lineage>
        <taxon>Bacteria</taxon>
        <taxon>Bacillati</taxon>
        <taxon>Bacillota</taxon>
        <taxon>Clostridia</taxon>
        <taxon>Eubacteriales</taxon>
        <taxon>Candidatus Scatomorpha</taxon>
    </lineage>
</organism>
<evidence type="ECO:0000256" key="11">
    <source>
        <dbReference type="PROSITE-ProRule" id="PRU00886"/>
    </source>
</evidence>
<dbReference type="CDD" id="cd01742">
    <property type="entry name" value="GATase1_GMP_Synthase"/>
    <property type="match status" value="1"/>
</dbReference>
<dbReference type="PROSITE" id="PS51273">
    <property type="entry name" value="GATASE_TYPE_1"/>
    <property type="match status" value="1"/>
</dbReference>
<feature type="binding site" evidence="11">
    <location>
        <begin position="223"/>
        <end position="229"/>
    </location>
    <ligand>
        <name>ATP</name>
        <dbReference type="ChEBI" id="CHEBI:30616"/>
    </ligand>
</feature>
<evidence type="ECO:0000256" key="3">
    <source>
        <dbReference type="ARBA" id="ARBA00012746"/>
    </source>
</evidence>
<evidence type="ECO:0000256" key="5">
    <source>
        <dbReference type="ARBA" id="ARBA00022741"/>
    </source>
</evidence>
<dbReference type="SUPFAM" id="SSF52402">
    <property type="entry name" value="Adenine nucleotide alpha hydrolases-like"/>
    <property type="match status" value="1"/>
</dbReference>
<reference evidence="13" key="1">
    <citation type="submission" date="2020-10" db="EMBL/GenBank/DDBJ databases">
        <authorList>
            <person name="Gilroy R."/>
        </authorList>
    </citation>
    <scope>NUCLEOTIDE SEQUENCE</scope>
    <source>
        <strain evidence="13">ChiBcolR7-354</strain>
    </source>
</reference>
<dbReference type="InterPro" id="IPR025777">
    <property type="entry name" value="GMPS_ATP_PPase_dom"/>
</dbReference>
<dbReference type="GO" id="GO:0005524">
    <property type="term" value="F:ATP binding"/>
    <property type="evidence" value="ECO:0007669"/>
    <property type="project" value="UniProtKB-UniRule"/>
</dbReference>
<evidence type="ECO:0000259" key="12">
    <source>
        <dbReference type="PROSITE" id="PS51553"/>
    </source>
</evidence>
<keyword evidence="5 11" id="KW-0547">Nucleotide-binding</keyword>
<comment type="pathway">
    <text evidence="2">Purine metabolism; GMP biosynthesis; GMP from XMP (L-Gln route): step 1/1.</text>
</comment>
<dbReference type="NCBIfam" id="TIGR00888">
    <property type="entry name" value="guaA_Nterm"/>
    <property type="match status" value="1"/>
</dbReference>
<dbReference type="InterPro" id="IPR029062">
    <property type="entry name" value="Class_I_gatase-like"/>
</dbReference>
<evidence type="ECO:0000256" key="9">
    <source>
        <dbReference type="ARBA" id="ARBA00022962"/>
    </source>
</evidence>
<keyword evidence="4 13" id="KW-0436">Ligase</keyword>
<dbReference type="EC" id="6.3.5.2" evidence="3"/>
<dbReference type="FunFam" id="3.40.50.880:FF:000001">
    <property type="entry name" value="GMP synthase [glutamine-hydrolyzing]"/>
    <property type="match status" value="1"/>
</dbReference>
<evidence type="ECO:0000256" key="1">
    <source>
        <dbReference type="ARBA" id="ARBA00002332"/>
    </source>
</evidence>
<reference evidence="13" key="2">
    <citation type="journal article" date="2021" name="PeerJ">
        <title>Extensive microbial diversity within the chicken gut microbiome revealed by metagenomics and culture.</title>
        <authorList>
            <person name="Gilroy R."/>
            <person name="Ravi A."/>
            <person name="Getino M."/>
            <person name="Pursley I."/>
            <person name="Horton D.L."/>
            <person name="Alikhan N.F."/>
            <person name="Baker D."/>
            <person name="Gharbi K."/>
            <person name="Hall N."/>
            <person name="Watson M."/>
            <person name="Adriaenssens E.M."/>
            <person name="Foster-Nyarko E."/>
            <person name="Jarju S."/>
            <person name="Secka A."/>
            <person name="Antonio M."/>
            <person name="Oren A."/>
            <person name="Chaudhuri R.R."/>
            <person name="La Ragione R."/>
            <person name="Hildebrand F."/>
            <person name="Pallen M.J."/>
        </authorList>
    </citation>
    <scope>NUCLEOTIDE SEQUENCE</scope>
    <source>
        <strain evidence="13">ChiBcolR7-354</strain>
    </source>
</reference>
<keyword evidence="8 11" id="KW-0067">ATP-binding</keyword>
<evidence type="ECO:0000313" key="14">
    <source>
        <dbReference type="Proteomes" id="UP000824262"/>
    </source>
</evidence>
<evidence type="ECO:0000256" key="10">
    <source>
        <dbReference type="ARBA" id="ARBA00031356"/>
    </source>
</evidence>
<dbReference type="InterPro" id="IPR004739">
    <property type="entry name" value="GMP_synth_GATase"/>
</dbReference>
<sequence>MRNDEKVLIVDFGGQYKELIARRVRECGVLSLIVPHTKSAEEIAAMKPIGLIFTGGPQSAYAPDAPRCEDALLNLGVPVLGICYGMQLMCHMLGGEVSPCESSEYGAVKARLDDCELFDGCSGESAVLMSHTDRVTRVPEGFSVTASTELCPVAAMQCERRGLYAVQFHPETERTELGREIIKNFLYGICHAGGGYNMEGYLAEQVEKIREKVGEGSVLLGLSGGVDSSVAAALLSEAVPGRLTCIYIDHGFMRKNETEEIRSAFSRRKLNFVCIDAHERFLRRIAGVTDPERKRKLIGEEFVRTFEDAARECGSPEFLAQGTIYPDIVESGTNSAVIKSHHNVGGLPEDMGFKGVIEPLSGLFKDEVRQLGLLLGLPRRIVYRQPFPGPGLAIRIIGEVTEKKLEILREADAIVREEIGASRARADQYFAVLTNTHSVGVMGDARTYDYVLAVRAVETNDFMTGEFAHLPYAVLYRISQRITNEVKGVNRVVYDITGKPPATIEWE</sequence>
<dbReference type="SUPFAM" id="SSF54810">
    <property type="entry name" value="GMP synthetase C-terminal dimerisation domain"/>
    <property type="match status" value="1"/>
</dbReference>
<dbReference type="EMBL" id="DVGA01000006">
    <property type="protein sequence ID" value="HIQ77690.1"/>
    <property type="molecule type" value="Genomic_DNA"/>
</dbReference>
<dbReference type="Gene3D" id="3.40.50.620">
    <property type="entry name" value="HUPs"/>
    <property type="match status" value="1"/>
</dbReference>
<dbReference type="PRINTS" id="PR00096">
    <property type="entry name" value="GATASE"/>
</dbReference>
<dbReference type="Pfam" id="PF00117">
    <property type="entry name" value="GATase"/>
    <property type="match status" value="1"/>
</dbReference>